<dbReference type="FunFam" id="3.40.50.1000:FF:000028">
    <property type="entry name" value="Calcium-transporting P-type ATPase, putative"/>
    <property type="match status" value="1"/>
</dbReference>
<dbReference type="InterPro" id="IPR036412">
    <property type="entry name" value="HAD-like_sf"/>
</dbReference>
<dbReference type="SMART" id="SM00831">
    <property type="entry name" value="Cation_ATPase_N"/>
    <property type="match status" value="1"/>
</dbReference>
<keyword evidence="4 10" id="KW-0812">Transmembrane</keyword>
<evidence type="ECO:0000256" key="1">
    <source>
        <dbReference type="ARBA" id="ARBA00004651"/>
    </source>
</evidence>
<feature type="domain" description="Cation-transporting P-type ATPase N-terminal" evidence="11">
    <location>
        <begin position="8"/>
        <end position="81"/>
    </location>
</feature>
<dbReference type="GO" id="GO:0005886">
    <property type="term" value="C:plasma membrane"/>
    <property type="evidence" value="ECO:0007669"/>
    <property type="project" value="UniProtKB-SubCell"/>
</dbReference>
<evidence type="ECO:0000313" key="13">
    <source>
        <dbReference type="Proteomes" id="UP000886657"/>
    </source>
</evidence>
<keyword evidence="7" id="KW-1278">Translocase</keyword>
<dbReference type="InterPro" id="IPR059000">
    <property type="entry name" value="ATPase_P-type_domA"/>
</dbReference>
<dbReference type="GO" id="GO:0016887">
    <property type="term" value="F:ATP hydrolysis activity"/>
    <property type="evidence" value="ECO:0007669"/>
    <property type="project" value="InterPro"/>
</dbReference>
<keyword evidence="8 10" id="KW-1133">Transmembrane helix</keyword>
<dbReference type="SUPFAM" id="SSF56784">
    <property type="entry name" value="HAD-like"/>
    <property type="match status" value="1"/>
</dbReference>
<proteinExistence type="inferred from homology"/>
<dbReference type="PRINTS" id="PR00120">
    <property type="entry name" value="HATPASE"/>
</dbReference>
<dbReference type="InterPro" id="IPR023214">
    <property type="entry name" value="HAD_sf"/>
</dbReference>
<dbReference type="FunFam" id="3.40.50.1000:FF:000001">
    <property type="entry name" value="Phospholipid-transporting ATPase IC"/>
    <property type="match status" value="1"/>
</dbReference>
<feature type="transmembrane region" description="Helical" evidence="10">
    <location>
        <begin position="872"/>
        <end position="892"/>
    </location>
</feature>
<dbReference type="InterPro" id="IPR023298">
    <property type="entry name" value="ATPase_P-typ_TM_dom_sf"/>
</dbReference>
<dbReference type="EMBL" id="JADKIO010000005">
    <property type="protein sequence ID" value="MBK9795746.1"/>
    <property type="molecule type" value="Genomic_DNA"/>
</dbReference>
<feature type="transmembrane region" description="Helical" evidence="10">
    <location>
        <begin position="720"/>
        <end position="741"/>
    </location>
</feature>
<organism evidence="12 13">
    <name type="scientific">Candidatus Geothrix skivensis</name>
    <dbReference type="NCBI Taxonomy" id="2954439"/>
    <lineage>
        <taxon>Bacteria</taxon>
        <taxon>Pseudomonadati</taxon>
        <taxon>Acidobacteriota</taxon>
        <taxon>Holophagae</taxon>
        <taxon>Holophagales</taxon>
        <taxon>Holophagaceae</taxon>
        <taxon>Geothrix</taxon>
    </lineage>
</organism>
<dbReference type="Pfam" id="PF00122">
    <property type="entry name" value="E1-E2_ATPase"/>
    <property type="match status" value="1"/>
</dbReference>
<feature type="transmembrane region" description="Helical" evidence="10">
    <location>
        <begin position="684"/>
        <end position="708"/>
    </location>
</feature>
<comment type="caution">
    <text evidence="12">The sequence shown here is derived from an EMBL/GenBank/DDBJ whole genome shotgun (WGS) entry which is preliminary data.</text>
</comment>
<dbReference type="GO" id="GO:0036376">
    <property type="term" value="P:sodium ion export across plasma membrane"/>
    <property type="evidence" value="ECO:0007669"/>
    <property type="project" value="TreeGrafter"/>
</dbReference>
<feature type="transmembrane region" description="Helical" evidence="10">
    <location>
        <begin position="804"/>
        <end position="820"/>
    </location>
</feature>
<feature type="transmembrane region" description="Helical" evidence="10">
    <location>
        <begin position="85"/>
        <end position="101"/>
    </location>
</feature>
<dbReference type="SUPFAM" id="SSF81660">
    <property type="entry name" value="Metal cation-transporting ATPase, ATP-binding domain N"/>
    <property type="match status" value="1"/>
</dbReference>
<dbReference type="PANTHER" id="PTHR43294">
    <property type="entry name" value="SODIUM/POTASSIUM-TRANSPORTING ATPASE SUBUNIT ALPHA"/>
    <property type="match status" value="1"/>
</dbReference>
<dbReference type="Pfam" id="PF13246">
    <property type="entry name" value="Cation_ATPase"/>
    <property type="match status" value="1"/>
</dbReference>
<accession>A0A9D7SGT7</accession>
<dbReference type="GO" id="GO:1990573">
    <property type="term" value="P:potassium ion import across plasma membrane"/>
    <property type="evidence" value="ECO:0007669"/>
    <property type="project" value="TreeGrafter"/>
</dbReference>
<dbReference type="PANTHER" id="PTHR43294:SF21">
    <property type="entry name" value="CATION TRANSPORTING ATPASE"/>
    <property type="match status" value="1"/>
</dbReference>
<dbReference type="InterPro" id="IPR050510">
    <property type="entry name" value="Cation_transp_ATPase_P-type"/>
</dbReference>
<dbReference type="Proteomes" id="UP000886657">
    <property type="component" value="Unassembled WGS sequence"/>
</dbReference>
<dbReference type="Gene3D" id="3.40.50.1000">
    <property type="entry name" value="HAD superfamily/HAD-like"/>
    <property type="match status" value="1"/>
</dbReference>
<keyword evidence="9 10" id="KW-0472">Membrane</keyword>
<dbReference type="PRINTS" id="PR00119">
    <property type="entry name" value="CATATPASE"/>
</dbReference>
<evidence type="ECO:0000256" key="9">
    <source>
        <dbReference type="ARBA" id="ARBA00023136"/>
    </source>
</evidence>
<dbReference type="Gene3D" id="2.70.150.10">
    <property type="entry name" value="Calcium-transporting ATPase, cytoplasmic transduction domain A"/>
    <property type="match status" value="1"/>
</dbReference>
<dbReference type="Pfam" id="PF00689">
    <property type="entry name" value="Cation_ATPase_C"/>
    <property type="match status" value="1"/>
</dbReference>
<dbReference type="InterPro" id="IPR023299">
    <property type="entry name" value="ATPase_P-typ_cyto_dom_N"/>
</dbReference>
<keyword evidence="5" id="KW-0547">Nucleotide-binding</keyword>
<dbReference type="InterPro" id="IPR004014">
    <property type="entry name" value="ATPase_P-typ_cation-transptr_N"/>
</dbReference>
<dbReference type="Gene3D" id="1.20.1110.10">
    <property type="entry name" value="Calcium-transporting ATPase, transmembrane domain"/>
    <property type="match status" value="1"/>
</dbReference>
<dbReference type="InterPro" id="IPR006068">
    <property type="entry name" value="ATPase_P-typ_cation-transptr_C"/>
</dbReference>
<feature type="transmembrane region" description="Helical" evidence="10">
    <location>
        <begin position="275"/>
        <end position="300"/>
    </location>
</feature>
<keyword evidence="3" id="KW-1003">Cell membrane</keyword>
<name>A0A9D7SGT7_9BACT</name>
<comment type="subcellular location">
    <subcellularLocation>
        <location evidence="1">Cell membrane</location>
        <topology evidence="1">Multi-pass membrane protein</topology>
    </subcellularLocation>
</comment>
<keyword evidence="6" id="KW-0067">ATP-binding</keyword>
<feature type="transmembrane region" description="Helical" evidence="10">
    <location>
        <begin position="762"/>
        <end position="784"/>
    </location>
</feature>
<feature type="transmembrane region" description="Helical" evidence="10">
    <location>
        <begin position="832"/>
        <end position="852"/>
    </location>
</feature>
<dbReference type="GO" id="GO:0005524">
    <property type="term" value="F:ATP binding"/>
    <property type="evidence" value="ECO:0007669"/>
    <property type="project" value="UniProtKB-KW"/>
</dbReference>
<dbReference type="GO" id="GO:0030007">
    <property type="term" value="P:intracellular potassium ion homeostasis"/>
    <property type="evidence" value="ECO:0007669"/>
    <property type="project" value="TreeGrafter"/>
</dbReference>
<dbReference type="InterPro" id="IPR018303">
    <property type="entry name" value="ATPase_P-typ_P_site"/>
</dbReference>
<evidence type="ECO:0000256" key="4">
    <source>
        <dbReference type="ARBA" id="ARBA00022692"/>
    </source>
</evidence>
<dbReference type="SUPFAM" id="SSF81665">
    <property type="entry name" value="Calcium ATPase, transmembrane domain M"/>
    <property type="match status" value="1"/>
</dbReference>
<evidence type="ECO:0000313" key="12">
    <source>
        <dbReference type="EMBL" id="MBK9795746.1"/>
    </source>
</evidence>
<feature type="transmembrane region" description="Helical" evidence="10">
    <location>
        <begin position="249"/>
        <end position="269"/>
    </location>
</feature>
<evidence type="ECO:0000256" key="3">
    <source>
        <dbReference type="ARBA" id="ARBA00022475"/>
    </source>
</evidence>
<protein>
    <submittedName>
        <fullName evidence="12">HAD-IC family P-type ATPase</fullName>
    </submittedName>
</protein>
<dbReference type="Pfam" id="PF00690">
    <property type="entry name" value="Cation_ATPase_N"/>
    <property type="match status" value="1"/>
</dbReference>
<dbReference type="SUPFAM" id="SSF81653">
    <property type="entry name" value="Calcium ATPase, transduction domain A"/>
    <property type="match status" value="1"/>
</dbReference>
<gene>
    <name evidence="12" type="ORF">IPP58_04505</name>
</gene>
<comment type="similarity">
    <text evidence="2">Belongs to the cation transport ATPase (P-type) (TC 3.A.3) family. Type IIA subfamily.</text>
</comment>
<feature type="transmembrane region" description="Helical" evidence="10">
    <location>
        <begin position="61"/>
        <end position="79"/>
    </location>
</feature>
<dbReference type="NCBIfam" id="TIGR01494">
    <property type="entry name" value="ATPase_P-type"/>
    <property type="match status" value="3"/>
</dbReference>
<reference evidence="12" key="1">
    <citation type="submission" date="2020-10" db="EMBL/GenBank/DDBJ databases">
        <title>Connecting structure to function with the recovery of over 1000 high-quality activated sludge metagenome-assembled genomes encoding full-length rRNA genes using long-read sequencing.</title>
        <authorList>
            <person name="Singleton C.M."/>
            <person name="Petriglieri F."/>
            <person name="Kristensen J.M."/>
            <person name="Kirkegaard R.H."/>
            <person name="Michaelsen T.Y."/>
            <person name="Andersen M.H."/>
            <person name="Karst S.M."/>
            <person name="Dueholm M.S."/>
            <person name="Nielsen P.H."/>
            <person name="Albertsen M."/>
        </authorList>
    </citation>
    <scope>NUCLEOTIDE SEQUENCE</scope>
    <source>
        <strain evidence="12">Skiv_18-Q3-R9-52_MAXAC.067</strain>
    </source>
</reference>
<evidence type="ECO:0000256" key="6">
    <source>
        <dbReference type="ARBA" id="ARBA00022840"/>
    </source>
</evidence>
<evidence type="ECO:0000256" key="5">
    <source>
        <dbReference type="ARBA" id="ARBA00022741"/>
    </source>
</evidence>
<evidence type="ECO:0000259" key="11">
    <source>
        <dbReference type="SMART" id="SM00831"/>
    </source>
</evidence>
<dbReference type="GO" id="GO:0005391">
    <property type="term" value="F:P-type sodium:potassium-exchanging transporter activity"/>
    <property type="evidence" value="ECO:0007669"/>
    <property type="project" value="TreeGrafter"/>
</dbReference>
<dbReference type="AlphaFoldDB" id="A0A9D7SGT7"/>
<dbReference type="PROSITE" id="PS00154">
    <property type="entry name" value="ATPASE_E1_E2"/>
    <property type="match status" value="1"/>
</dbReference>
<dbReference type="GO" id="GO:1902600">
    <property type="term" value="P:proton transmembrane transport"/>
    <property type="evidence" value="ECO:0007669"/>
    <property type="project" value="TreeGrafter"/>
</dbReference>
<sequence length="901" mass="96158">MNREIPRHWHALTPEESLRTAQGRIEGLDTPEAQQRLGEDGPNLLPRTSGESILVLLGRQVANPLILVLLGSAALALLMGKPTDAGVVLAVVVLNALIGFVQEFKAGRAIASLADMVPEQAMVLRDGQRRGLPASELVRGDLVFLQSGDRVPADLRLIEVRDLQVVESALTGESLPVSKAVPEVPAGAALGDRTSMAFSGTLVTFGTATGLVVGTGTRTELGHISELMRDTTPVETPLMRDMGRLGKQLTWAILGVALLVFLVGLARGWGAADGAIAALSLVVAAIPEGLPAVISIALAIGVRRMAQRRSVIRSLPAVETLGSTTVICSDKTGTLTRNEMSVRILWTGAAEVRVEGVGYAPAGRLLMDGRSLEAAPPDLERLLQAGALCSDATFTEEEGRIVLHGDPTEGALVVAAERAGLRTQELRKDHPRLDVIPFESEHKYMATLHDLDSGRHLLAKGAPEVLLSRCVRDAQGVPLDVPAVEAEAARLAGQGMRVLALAERPFPGERVSHDDVAGLTFLGLQGMIDPPRPESIQAIADCRRAGITVKMITGDHPGTAEAIGRELGLNSPRGAVTGRELDALDPEGFARIAREAHVFARVSPEHKLRLVQALQAQGEVVAMTGDGVNDAPALKRADIGVAMGITGTAVSREAADMVLLDDDFASIRSAVAEGRRVYDNLVKALAFALPTNLGQAMVLLAAVLFFPFQDGVPLLPILPVQILWINLVVTVTLSLPIAFEAPEPSLMERPPRRPGKPLLGRFVLARTILVGSFFALGTLALFLWEVNQSKGLDPELALRKAQTLAVTTLALMQAFYLLNCRSLKDGFWKMGLFTNPLVYGGILVLVLLQVALVHVPPLQKLFHTTALDAGEWVKALGVSLLVLPLVSIEKAFRRYRASEQG</sequence>
<evidence type="ECO:0000256" key="10">
    <source>
        <dbReference type="SAM" id="Phobius"/>
    </source>
</evidence>
<dbReference type="InterPro" id="IPR008250">
    <property type="entry name" value="ATPase_P-typ_transduc_dom_A_sf"/>
</dbReference>
<dbReference type="Gene3D" id="3.40.1110.10">
    <property type="entry name" value="Calcium-transporting ATPase, cytoplasmic domain N"/>
    <property type="match status" value="1"/>
</dbReference>
<dbReference type="InterPro" id="IPR044492">
    <property type="entry name" value="P_typ_ATPase_HD_dom"/>
</dbReference>
<evidence type="ECO:0000256" key="8">
    <source>
        <dbReference type="ARBA" id="ARBA00022989"/>
    </source>
</evidence>
<dbReference type="InterPro" id="IPR001757">
    <property type="entry name" value="P_typ_ATPase"/>
</dbReference>
<evidence type="ECO:0000256" key="2">
    <source>
        <dbReference type="ARBA" id="ARBA00005675"/>
    </source>
</evidence>
<dbReference type="SFLD" id="SFLDG00002">
    <property type="entry name" value="C1.7:_P-type_atpase_like"/>
    <property type="match status" value="1"/>
</dbReference>
<evidence type="ECO:0000256" key="7">
    <source>
        <dbReference type="ARBA" id="ARBA00022967"/>
    </source>
</evidence>
<dbReference type="GO" id="GO:0006883">
    <property type="term" value="P:intracellular sodium ion homeostasis"/>
    <property type="evidence" value="ECO:0007669"/>
    <property type="project" value="TreeGrafter"/>
</dbReference>
<dbReference type="SFLD" id="SFLDF00027">
    <property type="entry name" value="p-type_atpase"/>
    <property type="match status" value="1"/>
</dbReference>
<dbReference type="SFLD" id="SFLDS00003">
    <property type="entry name" value="Haloacid_Dehalogenase"/>
    <property type="match status" value="1"/>
</dbReference>